<proteinExistence type="predicted"/>
<keyword evidence="3" id="KW-1185">Reference proteome</keyword>
<feature type="compositionally biased region" description="Basic and acidic residues" evidence="1">
    <location>
        <begin position="78"/>
        <end position="92"/>
    </location>
</feature>
<protein>
    <submittedName>
        <fullName evidence="2">Uncharacterized protein</fullName>
    </submittedName>
</protein>
<sequence>MGEANVFNTFSFNKWAEQKKEEEIDKETKRRRHEQIKRLKEKLRKERALREAGMGDGDFDLELLIQAIQNGQYEDVEETHTTTEENSTEERPMTAAAFRGDPTSDDYILSEVLRYTHDHPDGGNYRKADRPLTANRDTEIDKFNYNRRLAELLDKDKV</sequence>
<organism evidence="2 3">
    <name type="scientific">Mesorhabditis spiculigera</name>
    <dbReference type="NCBI Taxonomy" id="96644"/>
    <lineage>
        <taxon>Eukaryota</taxon>
        <taxon>Metazoa</taxon>
        <taxon>Ecdysozoa</taxon>
        <taxon>Nematoda</taxon>
        <taxon>Chromadorea</taxon>
        <taxon>Rhabditida</taxon>
        <taxon>Rhabditina</taxon>
        <taxon>Rhabditomorpha</taxon>
        <taxon>Rhabditoidea</taxon>
        <taxon>Rhabditidae</taxon>
        <taxon>Mesorhabditinae</taxon>
        <taxon>Mesorhabditis</taxon>
    </lineage>
</organism>
<dbReference type="AlphaFoldDB" id="A0AA36CUN5"/>
<name>A0AA36CUN5_9BILA</name>
<accession>A0AA36CUN5</accession>
<reference evidence="2" key="1">
    <citation type="submission" date="2023-06" db="EMBL/GenBank/DDBJ databases">
        <authorList>
            <person name="Delattre M."/>
        </authorList>
    </citation>
    <scope>NUCLEOTIDE SEQUENCE</scope>
    <source>
        <strain evidence="2">AF72</strain>
    </source>
</reference>
<evidence type="ECO:0000313" key="2">
    <source>
        <dbReference type="EMBL" id="CAJ0575675.1"/>
    </source>
</evidence>
<dbReference type="Proteomes" id="UP001177023">
    <property type="component" value="Unassembled WGS sequence"/>
</dbReference>
<feature type="non-terminal residue" evidence="2">
    <location>
        <position position="158"/>
    </location>
</feature>
<dbReference type="EMBL" id="CATQJA010002640">
    <property type="protein sequence ID" value="CAJ0575675.1"/>
    <property type="molecule type" value="Genomic_DNA"/>
</dbReference>
<comment type="caution">
    <text evidence="2">The sequence shown here is derived from an EMBL/GenBank/DDBJ whole genome shotgun (WGS) entry which is preliminary data.</text>
</comment>
<feature type="region of interest" description="Disordered" evidence="1">
    <location>
        <begin position="72"/>
        <end position="102"/>
    </location>
</feature>
<gene>
    <name evidence="2" type="ORF">MSPICULIGERA_LOCUS13984</name>
</gene>
<evidence type="ECO:0000256" key="1">
    <source>
        <dbReference type="SAM" id="MobiDB-lite"/>
    </source>
</evidence>
<evidence type="ECO:0000313" key="3">
    <source>
        <dbReference type="Proteomes" id="UP001177023"/>
    </source>
</evidence>